<sequence length="156" mass="17162">MSTLGDDGGWPKRHRRRPLSPERRAISANFYPSESRHPLWNARSSHHQNPPSPTSRGTNVSLTLSENHHGCGHRSQDSSSGTNISGGITSSVGRSQNIDTDHDNQSFKDSSTQNNNYGININIHFHIHLGSGPDSATLTRVVSLLVQIICYPDENN</sequence>
<dbReference type="Proteomes" id="UP000518752">
    <property type="component" value="Unassembled WGS sequence"/>
</dbReference>
<evidence type="ECO:0000256" key="1">
    <source>
        <dbReference type="SAM" id="MobiDB-lite"/>
    </source>
</evidence>
<dbReference type="AlphaFoldDB" id="A0A8H5M066"/>
<dbReference type="EMBL" id="JAACJN010000093">
    <property type="protein sequence ID" value="KAF5376013.1"/>
    <property type="molecule type" value="Genomic_DNA"/>
</dbReference>
<keyword evidence="3" id="KW-1185">Reference proteome</keyword>
<accession>A0A8H5M066</accession>
<proteinExistence type="predicted"/>
<comment type="caution">
    <text evidence="2">The sequence shown here is derived from an EMBL/GenBank/DDBJ whole genome shotgun (WGS) entry which is preliminary data.</text>
</comment>
<feature type="region of interest" description="Disordered" evidence="1">
    <location>
        <begin position="1"/>
        <end position="113"/>
    </location>
</feature>
<name>A0A8H5M066_9AGAR</name>
<organism evidence="2 3">
    <name type="scientific">Collybiopsis confluens</name>
    <dbReference type="NCBI Taxonomy" id="2823264"/>
    <lineage>
        <taxon>Eukaryota</taxon>
        <taxon>Fungi</taxon>
        <taxon>Dikarya</taxon>
        <taxon>Basidiomycota</taxon>
        <taxon>Agaricomycotina</taxon>
        <taxon>Agaricomycetes</taxon>
        <taxon>Agaricomycetidae</taxon>
        <taxon>Agaricales</taxon>
        <taxon>Marasmiineae</taxon>
        <taxon>Omphalotaceae</taxon>
        <taxon>Collybiopsis</taxon>
    </lineage>
</organism>
<evidence type="ECO:0000313" key="3">
    <source>
        <dbReference type="Proteomes" id="UP000518752"/>
    </source>
</evidence>
<feature type="compositionally biased region" description="Low complexity" evidence="1">
    <location>
        <begin position="78"/>
        <end position="91"/>
    </location>
</feature>
<reference evidence="2 3" key="1">
    <citation type="journal article" date="2020" name="ISME J.">
        <title>Uncovering the hidden diversity of litter-decomposition mechanisms in mushroom-forming fungi.</title>
        <authorList>
            <person name="Floudas D."/>
            <person name="Bentzer J."/>
            <person name="Ahren D."/>
            <person name="Johansson T."/>
            <person name="Persson P."/>
            <person name="Tunlid A."/>
        </authorList>
    </citation>
    <scope>NUCLEOTIDE SEQUENCE [LARGE SCALE GENOMIC DNA]</scope>
    <source>
        <strain evidence="2 3">CBS 406.79</strain>
    </source>
</reference>
<evidence type="ECO:0000313" key="2">
    <source>
        <dbReference type="EMBL" id="KAF5376013.1"/>
    </source>
</evidence>
<gene>
    <name evidence="2" type="ORF">D9757_008835</name>
</gene>
<feature type="compositionally biased region" description="Polar residues" evidence="1">
    <location>
        <begin position="54"/>
        <end position="65"/>
    </location>
</feature>
<protein>
    <submittedName>
        <fullName evidence="2">Uncharacterized protein</fullName>
    </submittedName>
</protein>